<feature type="transmembrane region" description="Helical" evidence="1">
    <location>
        <begin position="300"/>
        <end position="318"/>
    </location>
</feature>
<keyword evidence="4" id="KW-1185">Reference proteome</keyword>
<feature type="transmembrane region" description="Helical" evidence="1">
    <location>
        <begin position="12"/>
        <end position="29"/>
    </location>
</feature>
<evidence type="ECO:0000259" key="2">
    <source>
        <dbReference type="Pfam" id="PF04235"/>
    </source>
</evidence>
<feature type="domain" description="DUF418" evidence="2">
    <location>
        <begin position="215"/>
        <end position="370"/>
    </location>
</feature>
<accession>A0A559IZW5</accession>
<feature type="transmembrane region" description="Helical" evidence="1">
    <location>
        <begin position="262"/>
        <end position="280"/>
    </location>
</feature>
<evidence type="ECO:0000256" key="1">
    <source>
        <dbReference type="SAM" id="Phobius"/>
    </source>
</evidence>
<protein>
    <submittedName>
        <fullName evidence="3">DUF418 domain-containing protein</fullName>
    </submittedName>
</protein>
<feature type="transmembrane region" description="Helical" evidence="1">
    <location>
        <begin position="92"/>
        <end position="110"/>
    </location>
</feature>
<dbReference type="EMBL" id="VNJK01000001">
    <property type="protein sequence ID" value="TVX93179.1"/>
    <property type="molecule type" value="Genomic_DNA"/>
</dbReference>
<dbReference type="InterPro" id="IPR007349">
    <property type="entry name" value="DUF418"/>
</dbReference>
<evidence type="ECO:0000313" key="4">
    <source>
        <dbReference type="Proteomes" id="UP000318102"/>
    </source>
</evidence>
<proteinExistence type="predicted"/>
<name>A0A559IZW5_9BACL</name>
<feature type="transmembrane region" description="Helical" evidence="1">
    <location>
        <begin position="235"/>
        <end position="256"/>
    </location>
</feature>
<dbReference type="Proteomes" id="UP000318102">
    <property type="component" value="Unassembled WGS sequence"/>
</dbReference>
<dbReference type="Pfam" id="PF04235">
    <property type="entry name" value="DUF418"/>
    <property type="match status" value="1"/>
</dbReference>
<feature type="transmembrane region" description="Helical" evidence="1">
    <location>
        <begin position="192"/>
        <end position="215"/>
    </location>
</feature>
<feature type="transmembrane region" description="Helical" evidence="1">
    <location>
        <begin position="143"/>
        <end position="161"/>
    </location>
</feature>
<gene>
    <name evidence="3" type="ORF">FPZ44_08980</name>
</gene>
<feature type="transmembrane region" description="Helical" evidence="1">
    <location>
        <begin position="330"/>
        <end position="352"/>
    </location>
</feature>
<dbReference type="OrthoDB" id="9807744at2"/>
<feature type="transmembrane region" description="Helical" evidence="1">
    <location>
        <begin position="49"/>
        <end position="71"/>
    </location>
</feature>
<keyword evidence="1" id="KW-0472">Membrane</keyword>
<organism evidence="3 4">
    <name type="scientific">Paenibacillus agilis</name>
    <dbReference type="NCBI Taxonomy" id="3020863"/>
    <lineage>
        <taxon>Bacteria</taxon>
        <taxon>Bacillati</taxon>
        <taxon>Bacillota</taxon>
        <taxon>Bacilli</taxon>
        <taxon>Bacillales</taxon>
        <taxon>Paenibacillaceae</taxon>
        <taxon>Paenibacillus</taxon>
    </lineage>
</organism>
<dbReference type="AlphaFoldDB" id="A0A559IZW5"/>
<dbReference type="RefSeq" id="WP_144989408.1">
    <property type="nucleotide sequence ID" value="NZ_VNJK01000001.1"/>
</dbReference>
<keyword evidence="1" id="KW-1133">Transmembrane helix</keyword>
<reference evidence="3 4" key="1">
    <citation type="submission" date="2019-07" db="EMBL/GenBank/DDBJ databases">
        <authorList>
            <person name="Kim J."/>
        </authorList>
    </citation>
    <scope>NUCLEOTIDE SEQUENCE [LARGE SCALE GENOMIC DNA]</scope>
    <source>
        <strain evidence="3 4">N4</strain>
    </source>
</reference>
<dbReference type="InterPro" id="IPR052529">
    <property type="entry name" value="Bact_Transport_Assoc"/>
</dbReference>
<comment type="caution">
    <text evidence="3">The sequence shown here is derived from an EMBL/GenBank/DDBJ whole genome shotgun (WGS) entry which is preliminary data.</text>
</comment>
<sequence>MQRIRLLDILRGFAIIGTLGTNIWIFASVGDIDFITGQVGVPFWSSAEAMVQALFTLFVNGKFLGMLTILFGVGLEIKRRQAERHLRPWPGIYIWSSFLLFLDGLIHFILVMEYDVLMSYAVTAIIVAYIVKRSTKVIKRTMIIAGSIHVAFMVMLTMAMSSGEAEMGAMDTAVYTTGSWWEQVLYRLDHFLIFRAEAIFIIPMNILLFLSGVMLMRSGAFAADEKGKAIRRKMLIWGIGVGGPLHLLVLMSPELFAMSQRYLFAPLLALGYMALIAKLMEKREDNWLAARIEKVGKMALSCYIMQNILASIIFYGWGLNLHGFAKDYFAWFPVAMWVLIVVILIIFSHVWLRYFKLGPFEWVWKQMTSITVKQKPTATTNNKNA</sequence>
<keyword evidence="1" id="KW-0812">Transmembrane</keyword>
<dbReference type="PANTHER" id="PTHR30590">
    <property type="entry name" value="INNER MEMBRANE PROTEIN"/>
    <property type="match status" value="1"/>
</dbReference>
<feature type="transmembrane region" description="Helical" evidence="1">
    <location>
        <begin position="116"/>
        <end position="131"/>
    </location>
</feature>
<evidence type="ECO:0000313" key="3">
    <source>
        <dbReference type="EMBL" id="TVX93179.1"/>
    </source>
</evidence>
<dbReference type="PANTHER" id="PTHR30590:SF2">
    <property type="entry name" value="INNER MEMBRANE PROTEIN"/>
    <property type="match status" value="1"/>
</dbReference>